<evidence type="ECO:0000313" key="2">
    <source>
        <dbReference type="Proteomes" id="UP000282312"/>
    </source>
</evidence>
<dbReference type="Gene3D" id="3.40.50.1820">
    <property type="entry name" value="alpha/beta hydrolase"/>
    <property type="match status" value="1"/>
</dbReference>
<accession>A0A3N9WB46</accession>
<dbReference type="InterPro" id="IPR029058">
    <property type="entry name" value="AB_hydrolase_fold"/>
</dbReference>
<evidence type="ECO:0008006" key="3">
    <source>
        <dbReference type="Google" id="ProtNLM"/>
    </source>
</evidence>
<dbReference type="EMBL" id="QGSZ01000304">
    <property type="protein sequence ID" value="RQW98085.1"/>
    <property type="molecule type" value="Genomic_DNA"/>
</dbReference>
<comment type="caution">
    <text evidence="1">The sequence shown here is derived from an EMBL/GenBank/DDBJ whole genome shotgun (WGS) entry which is preliminary data.</text>
</comment>
<organism evidence="1 2">
    <name type="scientific">Micromonospora inaquosa</name>
    <dbReference type="NCBI Taxonomy" id="2203716"/>
    <lineage>
        <taxon>Bacteria</taxon>
        <taxon>Bacillati</taxon>
        <taxon>Actinomycetota</taxon>
        <taxon>Actinomycetes</taxon>
        <taxon>Micromonosporales</taxon>
        <taxon>Micromonosporaceae</taxon>
        <taxon>Micromonospora</taxon>
    </lineage>
</organism>
<dbReference type="Proteomes" id="UP000282312">
    <property type="component" value="Unassembled WGS sequence"/>
</dbReference>
<proteinExistence type="predicted"/>
<keyword evidence="2" id="KW-1185">Reference proteome</keyword>
<dbReference type="AlphaFoldDB" id="A0A3N9WB46"/>
<protein>
    <recommendedName>
        <fullName evidence="3">Alpha/beta hydrolase</fullName>
    </recommendedName>
</protein>
<gene>
    <name evidence="1" type="ORF">DLJ59_27800</name>
</gene>
<sequence>MAGLAACAVPMHLIAAGDGIRPSWPLAQLATLAPHGRLSTVPGVPHDFWFTDPEVWAKPVTDACADFGASTSGKAGIPA</sequence>
<evidence type="ECO:0000313" key="1">
    <source>
        <dbReference type="EMBL" id="RQW98085.1"/>
    </source>
</evidence>
<name>A0A3N9WB46_9ACTN</name>
<reference evidence="1 2" key="1">
    <citation type="submission" date="2018-05" db="EMBL/GenBank/DDBJ databases">
        <title>Micromonospora from Atacama Desert.</title>
        <authorList>
            <person name="Carro L."/>
            <person name="Goodfellow M."/>
            <person name="Klenk H.-P."/>
        </authorList>
    </citation>
    <scope>NUCLEOTIDE SEQUENCE [LARGE SCALE GENOMIC DNA]</scope>
    <source>
        <strain evidence="1 2">LB39</strain>
    </source>
</reference>
<dbReference type="SUPFAM" id="SSF53474">
    <property type="entry name" value="alpha/beta-Hydrolases"/>
    <property type="match status" value="1"/>
</dbReference>